<dbReference type="Proteomes" id="UP000247591">
    <property type="component" value="Unassembled WGS sequence"/>
</dbReference>
<gene>
    <name evidence="2" type="ORF">DFR67_101143</name>
</gene>
<dbReference type="EMBL" id="QJSP01000001">
    <property type="protein sequence ID" value="PYE20752.1"/>
    <property type="molecule type" value="Genomic_DNA"/>
</dbReference>
<dbReference type="SUPFAM" id="SSF88713">
    <property type="entry name" value="Glycoside hydrolase/deacetylase"/>
    <property type="match status" value="1"/>
</dbReference>
<proteinExistence type="predicted"/>
<evidence type="ECO:0000256" key="1">
    <source>
        <dbReference type="SAM" id="MobiDB-lite"/>
    </source>
</evidence>
<dbReference type="InterPro" id="IPR011330">
    <property type="entry name" value="Glyco_hydro/deAcase_b/a-brl"/>
</dbReference>
<dbReference type="PANTHER" id="PTHR45985:SF3">
    <property type="entry name" value="CHITIN DEACETYLASE-LIKE 4"/>
    <property type="match status" value="1"/>
</dbReference>
<dbReference type="GO" id="GO:0005975">
    <property type="term" value="P:carbohydrate metabolic process"/>
    <property type="evidence" value="ECO:0007669"/>
    <property type="project" value="InterPro"/>
</dbReference>
<evidence type="ECO:0008006" key="4">
    <source>
        <dbReference type="Google" id="ProtNLM"/>
    </source>
</evidence>
<protein>
    <recommendedName>
        <fullName evidence="4">Polysaccharide deacetylase</fullName>
    </recommendedName>
</protein>
<keyword evidence="3" id="KW-1185">Reference proteome</keyword>
<organism evidence="2 3">
    <name type="scientific">Williamsia limnetica</name>
    <dbReference type="NCBI Taxonomy" id="882452"/>
    <lineage>
        <taxon>Bacteria</taxon>
        <taxon>Bacillati</taxon>
        <taxon>Actinomycetota</taxon>
        <taxon>Actinomycetes</taxon>
        <taxon>Mycobacteriales</taxon>
        <taxon>Nocardiaceae</taxon>
        <taxon>Williamsia</taxon>
    </lineage>
</organism>
<accession>A0A318RVL5</accession>
<dbReference type="AlphaFoldDB" id="A0A318RVL5"/>
<name>A0A318RVL5_WILLI</name>
<reference evidence="2 3" key="1">
    <citation type="submission" date="2018-06" db="EMBL/GenBank/DDBJ databases">
        <title>Genomic Encyclopedia of Type Strains, Phase IV (KMG-IV): sequencing the most valuable type-strain genomes for metagenomic binning, comparative biology and taxonomic classification.</title>
        <authorList>
            <person name="Goeker M."/>
        </authorList>
    </citation>
    <scope>NUCLEOTIDE SEQUENCE [LARGE SCALE GENOMIC DNA]</scope>
    <source>
        <strain evidence="2 3">DSM 45521</strain>
    </source>
</reference>
<feature type="region of interest" description="Disordered" evidence="1">
    <location>
        <begin position="28"/>
        <end position="55"/>
    </location>
</feature>
<dbReference type="InterPro" id="IPR052740">
    <property type="entry name" value="CE4"/>
</dbReference>
<evidence type="ECO:0000313" key="2">
    <source>
        <dbReference type="EMBL" id="PYE20752.1"/>
    </source>
</evidence>
<dbReference type="Gene3D" id="3.20.20.370">
    <property type="entry name" value="Glycoside hydrolase/deacetylase"/>
    <property type="match status" value="1"/>
</dbReference>
<dbReference type="PANTHER" id="PTHR45985">
    <property type="match status" value="1"/>
</dbReference>
<comment type="caution">
    <text evidence="2">The sequence shown here is derived from an EMBL/GenBank/DDBJ whole genome shotgun (WGS) entry which is preliminary data.</text>
</comment>
<sequence>MALAAATLAACGAERPEVLLGITQANQTIETSDPPPDKKDDSGPQRTASNVPLKALASGEKPPQFVLFSFDGVGVSENWDLFLETAKDADARFTALMTGLYFLADDHKKEYQGPGYNPGESSLAFGGSKAEVVEQVEYLNRTWYDGHEMGTHYVGHFCAGTKNPGKDWSTAEWNHELDQFFRLMTDWKTINNLPDAPDLAFGPDVVKGGRTPCLEGGMGELFPALGDHDMTWDSSKAARQPGIYWPTKVGSIWEFPVPYTWSPPLQHRQTALDYNYWYTFNEAKDTPSKAPEIRKIVKESYDYMFRRAYEGNRAPLVIANHFNDWSGNAFNPATADFMSEVCVKPETICATYQDVIAWMEMQDPQILGVWEDMPAVAVDANS</sequence>
<evidence type="ECO:0000313" key="3">
    <source>
        <dbReference type="Proteomes" id="UP000247591"/>
    </source>
</evidence>